<dbReference type="EC" id="5.1.3.13" evidence="3"/>
<dbReference type="CDD" id="cd00438">
    <property type="entry name" value="cupin_RmlC"/>
    <property type="match status" value="1"/>
</dbReference>
<dbReference type="Gene3D" id="2.60.120.10">
    <property type="entry name" value="Jelly Rolls"/>
    <property type="match status" value="1"/>
</dbReference>
<comment type="catalytic activity">
    <reaction evidence="3">
        <text>dTDP-4-dehydro-6-deoxy-alpha-D-glucose = dTDP-4-dehydro-beta-L-rhamnose</text>
        <dbReference type="Rhea" id="RHEA:16969"/>
        <dbReference type="ChEBI" id="CHEBI:57649"/>
        <dbReference type="ChEBI" id="CHEBI:62830"/>
        <dbReference type="EC" id="5.1.3.13"/>
    </reaction>
</comment>
<comment type="subunit">
    <text evidence="3">Homodimer.</text>
</comment>
<comment type="similarity">
    <text evidence="3">Belongs to the dTDP-4-dehydrorhamnose 3,5-epimerase family.</text>
</comment>
<name>A0AAX4NHG3_9ARCH</name>
<comment type="pathway">
    <text evidence="3">Carbohydrate biosynthesis; dTDP-L-rhamnose biosynthesis.</text>
</comment>
<comment type="function">
    <text evidence="3">Catalyzes the epimerization of the C3' and C5'positions of dTDP-6-deoxy-D-xylo-4-hexulose, forming dTDP-6-deoxy-L-lyxo-4-hexulose.</text>
</comment>
<dbReference type="KEGG" id="omr:OXIME_000776"/>
<dbReference type="SUPFAM" id="SSF51182">
    <property type="entry name" value="RmlC-like cupins"/>
    <property type="match status" value="1"/>
</dbReference>
<dbReference type="GO" id="GO:0019305">
    <property type="term" value="P:dTDP-rhamnose biosynthetic process"/>
    <property type="evidence" value="ECO:0007669"/>
    <property type="project" value="UniProtKB-UniRule"/>
</dbReference>
<dbReference type="GO" id="GO:0005829">
    <property type="term" value="C:cytosol"/>
    <property type="evidence" value="ECO:0007669"/>
    <property type="project" value="TreeGrafter"/>
</dbReference>
<sequence length="179" mass="21253">MPFEIEETEIPEVKIIKPKIFNDNRGYFLEFYKKNDFNNFNIKVKFPQDNLSFSKKGVIRGLHFQKHPYEQGKLVSVISGKIFDVAVDLRENSKTFKKYVSIELSNENNKMFYIPEGFAHGFQALNDSYVMYKTTKEYNKDYDSGIIFNDNEISIKWPIKDYIISEKDKKLKTLKEIFR</sequence>
<dbReference type="Proteomes" id="UP001451606">
    <property type="component" value="Chromosome"/>
</dbReference>
<dbReference type="Pfam" id="PF00908">
    <property type="entry name" value="dTDP_sugar_isom"/>
    <property type="match status" value="1"/>
</dbReference>
<evidence type="ECO:0000256" key="2">
    <source>
        <dbReference type="PIRSR" id="PIRSR600888-3"/>
    </source>
</evidence>
<proteinExistence type="inferred from homology"/>
<dbReference type="RefSeq" id="WP_393972165.1">
    <property type="nucleotide sequence ID" value="NZ_CP133772.1"/>
</dbReference>
<protein>
    <recommendedName>
        <fullName evidence="3">dTDP-4-dehydrorhamnose 3,5-epimerase</fullName>
        <ecNumber evidence="3">5.1.3.13</ecNumber>
    </recommendedName>
    <alternativeName>
        <fullName evidence="3">Thymidine diphospho-4-keto-rhamnose 3,5-epimerase</fullName>
    </alternativeName>
</protein>
<feature type="active site" description="Proton acceptor" evidence="1">
    <location>
        <position position="63"/>
    </location>
</feature>
<keyword evidence="5" id="KW-1185">Reference proteome</keyword>
<evidence type="ECO:0000256" key="1">
    <source>
        <dbReference type="PIRSR" id="PIRSR600888-1"/>
    </source>
</evidence>
<dbReference type="PANTHER" id="PTHR21047:SF2">
    <property type="entry name" value="THYMIDINE DIPHOSPHO-4-KETO-RHAMNOSE 3,5-EPIMERASE"/>
    <property type="match status" value="1"/>
</dbReference>
<dbReference type="InterPro" id="IPR011051">
    <property type="entry name" value="RmlC_Cupin_sf"/>
</dbReference>
<keyword evidence="3 4" id="KW-0413">Isomerase</keyword>
<dbReference type="InterPro" id="IPR014710">
    <property type="entry name" value="RmlC-like_jellyroll"/>
</dbReference>
<gene>
    <name evidence="4" type="primary">rfbC</name>
    <name evidence="4" type="ORF">OXIME_000776</name>
</gene>
<dbReference type="EMBL" id="CP133772">
    <property type="protein sequence ID" value="WYY00216.1"/>
    <property type="molecule type" value="Genomic_DNA"/>
</dbReference>
<dbReference type="InterPro" id="IPR000888">
    <property type="entry name" value="RmlC-like"/>
</dbReference>
<evidence type="ECO:0000313" key="4">
    <source>
        <dbReference type="EMBL" id="WYY00216.1"/>
    </source>
</evidence>
<dbReference type="GO" id="GO:0000271">
    <property type="term" value="P:polysaccharide biosynthetic process"/>
    <property type="evidence" value="ECO:0007669"/>
    <property type="project" value="TreeGrafter"/>
</dbReference>
<feature type="site" description="Participates in a stacking interaction with the thymidine ring of dTDP-4-oxo-6-deoxyglucose" evidence="2">
    <location>
        <position position="138"/>
    </location>
</feature>
<accession>A0AAX4NHG3</accession>
<reference evidence="4 5" key="1">
    <citation type="submission" date="2023-09" db="EMBL/GenBank/DDBJ databases">
        <authorList>
            <person name="Golyshina O.V."/>
            <person name="Lunev E.A."/>
            <person name="Bargiela R."/>
            <person name="Gaines M.C."/>
            <person name="Daum B."/>
            <person name="Bale N.J."/>
            <person name="Koenen M."/>
            <person name="Sinninghe Damst J.S."/>
            <person name="Yakimov M."/>
            <person name="Golyshin P.N."/>
        </authorList>
    </citation>
    <scope>NUCLEOTIDE SEQUENCE [LARGE SCALE GENOMIC DNA]</scope>
    <source>
        <strain evidence="4 5">M1</strain>
    </source>
</reference>
<dbReference type="AlphaFoldDB" id="A0AAX4NHG3"/>
<evidence type="ECO:0000313" key="5">
    <source>
        <dbReference type="Proteomes" id="UP001451606"/>
    </source>
</evidence>
<dbReference type="GeneID" id="95967509"/>
<feature type="active site" description="Proton donor" evidence="1">
    <location>
        <position position="132"/>
    </location>
</feature>
<dbReference type="NCBIfam" id="TIGR01221">
    <property type="entry name" value="rmlC"/>
    <property type="match status" value="1"/>
</dbReference>
<organism evidence="4 5">
    <name type="scientific">Oxyplasma meridianum</name>
    <dbReference type="NCBI Taxonomy" id="3073602"/>
    <lineage>
        <taxon>Archaea</taxon>
        <taxon>Methanobacteriati</taxon>
        <taxon>Thermoplasmatota</taxon>
        <taxon>Thermoplasmata</taxon>
        <taxon>Thermoplasmatales</taxon>
        <taxon>Thermoplasmataceae</taxon>
        <taxon>Oxyplasma</taxon>
    </lineage>
</organism>
<dbReference type="PANTHER" id="PTHR21047">
    <property type="entry name" value="DTDP-6-DEOXY-D-GLUCOSE-3,5 EPIMERASE"/>
    <property type="match status" value="1"/>
</dbReference>
<evidence type="ECO:0000256" key="3">
    <source>
        <dbReference type="RuleBase" id="RU364069"/>
    </source>
</evidence>
<dbReference type="GO" id="GO:0008830">
    <property type="term" value="F:dTDP-4-dehydrorhamnose 3,5-epimerase activity"/>
    <property type="evidence" value="ECO:0007669"/>
    <property type="project" value="UniProtKB-UniRule"/>
</dbReference>